<evidence type="ECO:0000313" key="6">
    <source>
        <dbReference type="EMBL" id="MWB78356.1"/>
    </source>
</evidence>
<evidence type="ECO:0000256" key="3">
    <source>
        <dbReference type="PIRSR" id="PIRSR000103-1"/>
    </source>
</evidence>
<feature type="active site" evidence="3">
    <location>
        <position position="167"/>
    </location>
</feature>
<evidence type="ECO:0000256" key="1">
    <source>
        <dbReference type="ARBA" id="ARBA00023002"/>
    </source>
</evidence>
<dbReference type="GO" id="GO:0016616">
    <property type="term" value="F:oxidoreductase activity, acting on the CH-OH group of donors, NAD or NADP as acceptor"/>
    <property type="evidence" value="ECO:0007669"/>
    <property type="project" value="TreeGrafter"/>
</dbReference>
<feature type="domain" description="6-phosphogluconate dehydrogenase NADP-binding" evidence="4">
    <location>
        <begin position="5"/>
        <end position="154"/>
    </location>
</feature>
<evidence type="ECO:0000313" key="7">
    <source>
        <dbReference type="Proteomes" id="UP000443843"/>
    </source>
</evidence>
<reference evidence="6 7" key="1">
    <citation type="submission" date="2019-11" db="EMBL/GenBank/DDBJ databases">
        <title>Pseudooceanicola pacifica sp. nov., isolated from deep-sea sediment of the Pacific Ocean.</title>
        <authorList>
            <person name="Lyu L."/>
        </authorList>
    </citation>
    <scope>NUCLEOTIDE SEQUENCE [LARGE SCALE GENOMIC DNA]</scope>
    <source>
        <strain evidence="6 7">216_PA32_1</strain>
    </source>
</reference>
<dbReference type="Proteomes" id="UP000443843">
    <property type="component" value="Unassembled WGS sequence"/>
</dbReference>
<dbReference type="EMBL" id="WNXQ01000004">
    <property type="protein sequence ID" value="MWB78356.1"/>
    <property type="molecule type" value="Genomic_DNA"/>
</dbReference>
<accession>A0A844W2H1</accession>
<dbReference type="GO" id="GO:0016054">
    <property type="term" value="P:organic acid catabolic process"/>
    <property type="evidence" value="ECO:0007669"/>
    <property type="project" value="UniProtKB-ARBA"/>
</dbReference>
<keyword evidence="7" id="KW-1185">Reference proteome</keyword>
<dbReference type="InterPro" id="IPR029154">
    <property type="entry name" value="HIBADH-like_NADP-bd"/>
</dbReference>
<dbReference type="InterPro" id="IPR002204">
    <property type="entry name" value="3-OH-isobutyrate_DH-rel_CS"/>
</dbReference>
<evidence type="ECO:0000259" key="5">
    <source>
        <dbReference type="Pfam" id="PF14833"/>
    </source>
</evidence>
<dbReference type="SUPFAM" id="SSF51735">
    <property type="entry name" value="NAD(P)-binding Rossmann-fold domains"/>
    <property type="match status" value="1"/>
</dbReference>
<dbReference type="AlphaFoldDB" id="A0A844W2H1"/>
<dbReference type="InterPro" id="IPR036291">
    <property type="entry name" value="NAD(P)-bd_dom_sf"/>
</dbReference>
<dbReference type="PANTHER" id="PTHR22981">
    <property type="entry name" value="3-HYDROXYISOBUTYRATE DEHYDROGENASE-RELATED"/>
    <property type="match status" value="1"/>
</dbReference>
<dbReference type="Gene3D" id="1.10.1040.10">
    <property type="entry name" value="N-(1-d-carboxylethyl)-l-norvaline Dehydrogenase, domain 2"/>
    <property type="match status" value="1"/>
</dbReference>
<feature type="domain" description="3-hydroxyisobutyrate dehydrogenase-like NAD-binding" evidence="5">
    <location>
        <begin position="161"/>
        <end position="280"/>
    </location>
</feature>
<dbReference type="GO" id="GO:0050661">
    <property type="term" value="F:NADP binding"/>
    <property type="evidence" value="ECO:0007669"/>
    <property type="project" value="InterPro"/>
</dbReference>
<keyword evidence="1" id="KW-0560">Oxidoreductase</keyword>
<dbReference type="Pfam" id="PF03446">
    <property type="entry name" value="NAD_binding_2"/>
    <property type="match status" value="1"/>
</dbReference>
<proteinExistence type="predicted"/>
<dbReference type="InterPro" id="IPR008927">
    <property type="entry name" value="6-PGluconate_DH-like_C_sf"/>
</dbReference>
<dbReference type="PROSITE" id="PS00895">
    <property type="entry name" value="3_HYDROXYISOBUT_DH"/>
    <property type="match status" value="1"/>
</dbReference>
<dbReference type="PIRSF" id="PIRSF000103">
    <property type="entry name" value="HIBADH"/>
    <property type="match status" value="1"/>
</dbReference>
<dbReference type="GO" id="GO:0051287">
    <property type="term" value="F:NAD binding"/>
    <property type="evidence" value="ECO:0007669"/>
    <property type="project" value="InterPro"/>
</dbReference>
<dbReference type="InterPro" id="IPR015815">
    <property type="entry name" value="HIBADH-related"/>
</dbReference>
<evidence type="ECO:0000256" key="2">
    <source>
        <dbReference type="ARBA" id="ARBA00023027"/>
    </source>
</evidence>
<name>A0A844W2H1_9RHOB</name>
<keyword evidence="2" id="KW-0520">NAD</keyword>
<organism evidence="6 7">
    <name type="scientific">Pseudooceanicola pacificus</name>
    <dbReference type="NCBI Taxonomy" id="2676438"/>
    <lineage>
        <taxon>Bacteria</taxon>
        <taxon>Pseudomonadati</taxon>
        <taxon>Pseudomonadota</taxon>
        <taxon>Alphaproteobacteria</taxon>
        <taxon>Rhodobacterales</taxon>
        <taxon>Paracoccaceae</taxon>
        <taxon>Pseudooceanicola</taxon>
    </lineage>
</organism>
<evidence type="ECO:0000259" key="4">
    <source>
        <dbReference type="Pfam" id="PF03446"/>
    </source>
</evidence>
<comment type="caution">
    <text evidence="6">The sequence shown here is derived from an EMBL/GenBank/DDBJ whole genome shotgun (WGS) entry which is preliminary data.</text>
</comment>
<gene>
    <name evidence="6" type="ORF">GLS40_09990</name>
</gene>
<sequence>MQEELGFVGLGNMGAPMAARMQAAGLSLVVHDTNAAATQRFVDNGATAVDSLRELADRVGTIFLSLPTPDVVRRVAQGLEGRALVRVVDLSTTGPEASRAIAADLAGRNVRWLDSPVSGGVSGAVAGTISVMFSGPRQDFDDLRAPFEAIGKPFYIGDSAGLAQTMKLVNNMLSATAMAVTAEALSMGVRSGLDPKVMLDVINVSSGRNTATMDKYPNRVLTGSFDAGFTTGLMSKDVRLFVETAKTLGLDVAACSAVLAEWDRALEELGPDSDFCRIAELAESRAGVSLRAKEREGA</sequence>
<dbReference type="InterPro" id="IPR006115">
    <property type="entry name" value="6PGDH_NADP-bd"/>
</dbReference>
<protein>
    <submittedName>
        <fullName evidence="6">NAD-binding protein</fullName>
    </submittedName>
</protein>
<dbReference type="PANTHER" id="PTHR22981:SF7">
    <property type="entry name" value="3-HYDROXYISOBUTYRATE DEHYDROGENASE, MITOCHONDRIAL"/>
    <property type="match status" value="1"/>
</dbReference>
<dbReference type="InterPro" id="IPR013328">
    <property type="entry name" value="6PGD_dom2"/>
</dbReference>
<dbReference type="Gene3D" id="3.40.50.720">
    <property type="entry name" value="NAD(P)-binding Rossmann-like Domain"/>
    <property type="match status" value="1"/>
</dbReference>
<dbReference type="SUPFAM" id="SSF48179">
    <property type="entry name" value="6-phosphogluconate dehydrogenase C-terminal domain-like"/>
    <property type="match status" value="1"/>
</dbReference>
<dbReference type="Pfam" id="PF14833">
    <property type="entry name" value="NAD_binding_11"/>
    <property type="match status" value="1"/>
</dbReference>